<dbReference type="EMBL" id="AWWV01013823">
    <property type="protein sequence ID" value="OMO59926.1"/>
    <property type="molecule type" value="Genomic_DNA"/>
</dbReference>
<proteinExistence type="predicted"/>
<dbReference type="PANTHER" id="PTHR47481:SF10">
    <property type="entry name" value="COPIA-LIKE POLYPROTEIN_RETROTRANSPOSON"/>
    <property type="match status" value="1"/>
</dbReference>
<evidence type="ECO:0000313" key="2">
    <source>
        <dbReference type="Proteomes" id="UP000188268"/>
    </source>
</evidence>
<reference evidence="1 2" key="1">
    <citation type="submission" date="2013-09" db="EMBL/GenBank/DDBJ databases">
        <title>Corchorus capsularis genome sequencing.</title>
        <authorList>
            <person name="Alam M."/>
            <person name="Haque M.S."/>
            <person name="Islam M.S."/>
            <person name="Emdad E.M."/>
            <person name="Islam M.M."/>
            <person name="Ahmed B."/>
            <person name="Halim A."/>
            <person name="Hossen Q.M.M."/>
            <person name="Hossain M.Z."/>
            <person name="Ahmed R."/>
            <person name="Khan M.M."/>
            <person name="Islam R."/>
            <person name="Rashid M.M."/>
            <person name="Khan S.A."/>
            <person name="Rahman M.S."/>
            <person name="Alam M."/>
        </authorList>
    </citation>
    <scope>NUCLEOTIDE SEQUENCE [LARGE SCALE GENOMIC DNA]</scope>
    <source>
        <strain evidence="2">cv. CVL-1</strain>
        <tissue evidence="1">Whole seedling</tissue>
    </source>
</reference>
<dbReference type="PANTHER" id="PTHR47481">
    <property type="match status" value="1"/>
</dbReference>
<dbReference type="Pfam" id="PF14223">
    <property type="entry name" value="Retrotran_gag_2"/>
    <property type="match status" value="1"/>
</dbReference>
<gene>
    <name evidence="1" type="ORF">CCACVL1_24526</name>
</gene>
<protein>
    <submittedName>
        <fullName evidence="1">Uncharacterized protein</fullName>
    </submittedName>
</protein>
<organism evidence="1 2">
    <name type="scientific">Corchorus capsularis</name>
    <name type="common">Jute</name>
    <dbReference type="NCBI Taxonomy" id="210143"/>
    <lineage>
        <taxon>Eukaryota</taxon>
        <taxon>Viridiplantae</taxon>
        <taxon>Streptophyta</taxon>
        <taxon>Embryophyta</taxon>
        <taxon>Tracheophyta</taxon>
        <taxon>Spermatophyta</taxon>
        <taxon>Magnoliopsida</taxon>
        <taxon>eudicotyledons</taxon>
        <taxon>Gunneridae</taxon>
        <taxon>Pentapetalae</taxon>
        <taxon>rosids</taxon>
        <taxon>malvids</taxon>
        <taxon>Malvales</taxon>
        <taxon>Malvaceae</taxon>
        <taxon>Grewioideae</taxon>
        <taxon>Apeibeae</taxon>
        <taxon>Corchorus</taxon>
    </lineage>
</organism>
<dbReference type="AlphaFoldDB" id="A0A1R3GPE4"/>
<dbReference type="OrthoDB" id="1000386at2759"/>
<comment type="caution">
    <text evidence="1">The sequence shown here is derived from an EMBL/GenBank/DDBJ whole genome shotgun (WGS) entry which is preliminary data.</text>
</comment>
<evidence type="ECO:0000313" key="1">
    <source>
        <dbReference type="EMBL" id="OMO59926.1"/>
    </source>
</evidence>
<keyword evidence="2" id="KW-1185">Reference proteome</keyword>
<dbReference type="Proteomes" id="UP000188268">
    <property type="component" value="Unassembled WGS sequence"/>
</dbReference>
<accession>A0A1R3GPE4</accession>
<name>A0A1R3GPE4_COCAP</name>
<dbReference type="Gramene" id="OMO59926">
    <property type="protein sequence ID" value="OMO59926"/>
    <property type="gene ID" value="CCACVL1_24526"/>
</dbReference>
<sequence length="165" mass="18728">MADHILADRKAPKPTISLSTMAKKNLLLRSLYGSKKIGLSTALSAPHCHLKFTHSLLGFLQPGKCGNHFANSSKQRARDLLRKLQEVKRNEHTSLEAYLQEVKMISNELAVINQLVDDSDKLYWSLNGHDDKYESFVTAMHVRSPSPSFDEFTNLLSEYEKRQPC</sequence>